<dbReference type="FunFam" id="2.170.150.80:FF:000009">
    <property type="entry name" value="NAC domain-containing protein 8"/>
    <property type="match status" value="1"/>
</dbReference>
<dbReference type="Gene3D" id="2.170.150.80">
    <property type="entry name" value="NAC domain"/>
    <property type="match status" value="1"/>
</dbReference>
<sequence>MGKIDGVKFEPSDQQLIDHLEAKVNRSGDHKPNPLMDEFIAMIEGDEGICYTHPDRLPGVTKDGTSKHFFHKSSKAYKTGTRKRRRIKTNKHYSFSETRWHKTGKTRPVISNGIQKGCKKILVLYTNFGKSRKPTKTNWIMHQYHLGGLEDEKEGELVVSKIFYQTHPRQPSEDRKYASGYEFSESANNSEVNFI</sequence>
<feature type="domain" description="NAC" evidence="5">
    <location>
        <begin position="3"/>
        <end position="165"/>
    </location>
</feature>
<dbReference type="InterPro" id="IPR044799">
    <property type="entry name" value="SOG1-like"/>
</dbReference>
<dbReference type="EMBL" id="SWLB01000010">
    <property type="protein sequence ID" value="KAF3333388.1"/>
    <property type="molecule type" value="Genomic_DNA"/>
</dbReference>
<keyword evidence="3" id="KW-0804">Transcription</keyword>
<protein>
    <submittedName>
        <fullName evidence="6">NAC domain-containing protein 73</fullName>
    </submittedName>
</protein>
<evidence type="ECO:0000256" key="1">
    <source>
        <dbReference type="ARBA" id="ARBA00023015"/>
    </source>
</evidence>
<dbReference type="InterPro" id="IPR036093">
    <property type="entry name" value="NAC_dom_sf"/>
</dbReference>
<evidence type="ECO:0000256" key="3">
    <source>
        <dbReference type="ARBA" id="ARBA00023163"/>
    </source>
</evidence>
<dbReference type="PANTHER" id="PTHR31079">
    <property type="entry name" value="NAC DOMAIN-CONTAINING PROTEIN 73"/>
    <property type="match status" value="1"/>
</dbReference>
<keyword evidence="2" id="KW-0238">DNA-binding</keyword>
<dbReference type="OrthoDB" id="2020306at2759"/>
<dbReference type="GO" id="GO:0000976">
    <property type="term" value="F:transcription cis-regulatory region binding"/>
    <property type="evidence" value="ECO:0007669"/>
    <property type="project" value="TreeGrafter"/>
</dbReference>
<dbReference type="SUPFAM" id="SSF101941">
    <property type="entry name" value="NAC domain"/>
    <property type="match status" value="1"/>
</dbReference>
<dbReference type="PROSITE" id="PS51005">
    <property type="entry name" value="NAC"/>
    <property type="match status" value="1"/>
</dbReference>
<evidence type="ECO:0000313" key="7">
    <source>
        <dbReference type="Proteomes" id="UP000623129"/>
    </source>
</evidence>
<dbReference type="Pfam" id="PF02365">
    <property type="entry name" value="NAM"/>
    <property type="match status" value="1"/>
</dbReference>
<evidence type="ECO:0000313" key="6">
    <source>
        <dbReference type="EMBL" id="KAF3333388.1"/>
    </source>
</evidence>
<evidence type="ECO:0000256" key="4">
    <source>
        <dbReference type="ARBA" id="ARBA00023242"/>
    </source>
</evidence>
<evidence type="ECO:0000259" key="5">
    <source>
        <dbReference type="PROSITE" id="PS51005"/>
    </source>
</evidence>
<dbReference type="PANTHER" id="PTHR31079:SF31">
    <property type="entry name" value="NAC DOMAIN-CONTAINING PROTEIN 75"/>
    <property type="match status" value="1"/>
</dbReference>
<reference evidence="6" key="1">
    <citation type="submission" date="2020-01" db="EMBL/GenBank/DDBJ databases">
        <title>Genome sequence of Kobresia littledalei, the first chromosome-level genome in the family Cyperaceae.</title>
        <authorList>
            <person name="Qu G."/>
        </authorList>
    </citation>
    <scope>NUCLEOTIDE SEQUENCE</scope>
    <source>
        <strain evidence="6">C.B.Clarke</strain>
        <tissue evidence="6">Leaf</tissue>
    </source>
</reference>
<accession>A0A833VSI4</accession>
<evidence type="ECO:0000256" key="2">
    <source>
        <dbReference type="ARBA" id="ARBA00023125"/>
    </source>
</evidence>
<keyword evidence="4" id="KW-0539">Nucleus</keyword>
<gene>
    <name evidence="6" type="ORF">FCM35_KLT01079</name>
</gene>
<dbReference type="InterPro" id="IPR003441">
    <property type="entry name" value="NAC-dom"/>
</dbReference>
<proteinExistence type="predicted"/>
<dbReference type="Proteomes" id="UP000623129">
    <property type="component" value="Unassembled WGS sequence"/>
</dbReference>
<organism evidence="6 7">
    <name type="scientific">Carex littledalei</name>
    <dbReference type="NCBI Taxonomy" id="544730"/>
    <lineage>
        <taxon>Eukaryota</taxon>
        <taxon>Viridiplantae</taxon>
        <taxon>Streptophyta</taxon>
        <taxon>Embryophyta</taxon>
        <taxon>Tracheophyta</taxon>
        <taxon>Spermatophyta</taxon>
        <taxon>Magnoliopsida</taxon>
        <taxon>Liliopsida</taxon>
        <taxon>Poales</taxon>
        <taxon>Cyperaceae</taxon>
        <taxon>Cyperoideae</taxon>
        <taxon>Cariceae</taxon>
        <taxon>Carex</taxon>
        <taxon>Carex subgen. Euthyceras</taxon>
    </lineage>
</organism>
<dbReference type="AlphaFoldDB" id="A0A833VSI4"/>
<name>A0A833VSI4_9POAL</name>
<dbReference type="GO" id="GO:0005634">
    <property type="term" value="C:nucleus"/>
    <property type="evidence" value="ECO:0007669"/>
    <property type="project" value="TreeGrafter"/>
</dbReference>
<keyword evidence="1" id="KW-0805">Transcription regulation</keyword>
<keyword evidence="7" id="KW-1185">Reference proteome</keyword>
<dbReference type="GO" id="GO:0003700">
    <property type="term" value="F:DNA-binding transcription factor activity"/>
    <property type="evidence" value="ECO:0007669"/>
    <property type="project" value="InterPro"/>
</dbReference>
<comment type="caution">
    <text evidence="6">The sequence shown here is derived from an EMBL/GenBank/DDBJ whole genome shotgun (WGS) entry which is preliminary data.</text>
</comment>